<proteinExistence type="predicted"/>
<dbReference type="Proteomes" id="UP000027222">
    <property type="component" value="Unassembled WGS sequence"/>
</dbReference>
<accession>A0A067TLS2</accession>
<dbReference type="EMBL" id="KL142372">
    <property type="protein sequence ID" value="KDR79898.1"/>
    <property type="molecule type" value="Genomic_DNA"/>
</dbReference>
<gene>
    <name evidence="1" type="ORF">GALMADRAFT_265131</name>
</gene>
<dbReference type="HOGENOM" id="CLU_1722511_0_0_1"/>
<reference evidence="2" key="1">
    <citation type="journal article" date="2014" name="Proc. Natl. Acad. Sci. U.S.A.">
        <title>Extensive sampling of basidiomycete genomes demonstrates inadequacy of the white-rot/brown-rot paradigm for wood decay fungi.</title>
        <authorList>
            <person name="Riley R."/>
            <person name="Salamov A.A."/>
            <person name="Brown D.W."/>
            <person name="Nagy L.G."/>
            <person name="Floudas D."/>
            <person name="Held B.W."/>
            <person name="Levasseur A."/>
            <person name="Lombard V."/>
            <person name="Morin E."/>
            <person name="Otillar R."/>
            <person name="Lindquist E.A."/>
            <person name="Sun H."/>
            <person name="LaButti K.M."/>
            <person name="Schmutz J."/>
            <person name="Jabbour D."/>
            <person name="Luo H."/>
            <person name="Baker S.E."/>
            <person name="Pisabarro A.G."/>
            <person name="Walton J.D."/>
            <person name="Blanchette R.A."/>
            <person name="Henrissat B."/>
            <person name="Martin F."/>
            <person name="Cullen D."/>
            <person name="Hibbett D.S."/>
            <person name="Grigoriev I.V."/>
        </authorList>
    </citation>
    <scope>NUCLEOTIDE SEQUENCE [LARGE SCALE GENOMIC DNA]</scope>
    <source>
        <strain evidence="2">CBS 339.88</strain>
    </source>
</reference>
<organism evidence="1 2">
    <name type="scientific">Galerina marginata (strain CBS 339.88)</name>
    <dbReference type="NCBI Taxonomy" id="685588"/>
    <lineage>
        <taxon>Eukaryota</taxon>
        <taxon>Fungi</taxon>
        <taxon>Dikarya</taxon>
        <taxon>Basidiomycota</taxon>
        <taxon>Agaricomycotina</taxon>
        <taxon>Agaricomycetes</taxon>
        <taxon>Agaricomycetidae</taxon>
        <taxon>Agaricales</taxon>
        <taxon>Agaricineae</taxon>
        <taxon>Strophariaceae</taxon>
        <taxon>Galerina</taxon>
    </lineage>
</organism>
<protein>
    <submittedName>
        <fullName evidence="1">Uncharacterized protein</fullName>
    </submittedName>
</protein>
<evidence type="ECO:0000313" key="2">
    <source>
        <dbReference type="Proteomes" id="UP000027222"/>
    </source>
</evidence>
<keyword evidence="2" id="KW-1185">Reference proteome</keyword>
<dbReference type="AlphaFoldDB" id="A0A067TLS2"/>
<name>A0A067TLS2_GALM3</name>
<evidence type="ECO:0000313" key="1">
    <source>
        <dbReference type="EMBL" id="KDR79898.1"/>
    </source>
</evidence>
<sequence>MTVGRLLVWIYSSRQARPFISTVIYTSGFRTSMAMTMTIYAMSLALQVLARMSQPWHPIPKLAPSDVMCISHISSSNMYLALLASCLASLESKIYCSSYASPSPSPLAALSSGGSEFRVHWNSTAMCTHIFQLEYLALLVDAVGLLGQSRVY</sequence>